<dbReference type="InterPro" id="IPR000315">
    <property type="entry name" value="Znf_B-box"/>
</dbReference>
<dbReference type="Pfam" id="PF00643">
    <property type="entry name" value="zf-B_box"/>
    <property type="match status" value="1"/>
</dbReference>
<evidence type="ECO:0000256" key="4">
    <source>
        <dbReference type="PROSITE-ProRule" id="PRU00024"/>
    </source>
</evidence>
<feature type="coiled-coil region" evidence="5">
    <location>
        <begin position="353"/>
        <end position="383"/>
    </location>
</feature>
<dbReference type="PANTHER" id="PTHR25465">
    <property type="entry name" value="B-BOX DOMAIN CONTAINING"/>
    <property type="match status" value="1"/>
</dbReference>
<dbReference type="CDD" id="cd19769">
    <property type="entry name" value="Bbox2_TRIM16-like"/>
    <property type="match status" value="1"/>
</dbReference>
<dbReference type="SMART" id="SM00449">
    <property type="entry name" value="SPRY"/>
    <property type="match status" value="1"/>
</dbReference>
<dbReference type="InterPro" id="IPR043136">
    <property type="entry name" value="B30.2/SPRY_sf"/>
</dbReference>
<dbReference type="InterPro" id="IPR013320">
    <property type="entry name" value="ConA-like_dom_sf"/>
</dbReference>
<evidence type="ECO:0000256" key="5">
    <source>
        <dbReference type="SAM" id="Coils"/>
    </source>
</evidence>
<dbReference type="Gene3D" id="2.60.120.920">
    <property type="match status" value="1"/>
</dbReference>
<evidence type="ECO:0000259" key="7">
    <source>
        <dbReference type="PROSITE" id="PS50119"/>
    </source>
</evidence>
<dbReference type="GO" id="GO:0008270">
    <property type="term" value="F:zinc ion binding"/>
    <property type="evidence" value="ECO:0007669"/>
    <property type="project" value="UniProtKB-KW"/>
</dbReference>
<dbReference type="SUPFAM" id="SSF57845">
    <property type="entry name" value="B-box zinc-binding domain"/>
    <property type="match status" value="1"/>
</dbReference>
<sequence length="682" mass="76647">MFMFKQAERLHVILVCAAAPPCGFSFLSGGGRSLLGVALFSGGGGPRMNLWAGLTSSRCGFSGSSDQRSDRKWLIQFRETGDMAEAAAEESSRPSDVDSMSDFCLGDKNKECSECSVQSPVKAEPAEGPKLNGTETIKEESGADSKAAEETQIPEDLKESEDAKKPEDEPNEEVKEEPLGPDDVVCDSCIENPRRALKSCLTCLVSYCEAHLRPHLENPKFHNHRLVEPLQDIERRTCESHKWPLELFCRADSCCICQDCMEEDHRGHNMVTVVEARQQIEKELREKQAEMVKTVTAAENAINKLQLNTVSIENSVTEVRGVIESQFNELLAAVERVKREVMEILEGEEKQALKQAEGIRVHLEQRCTELKKTQAQVEKLSKNKNDVDFLQEYSEWKKEAADISLPGVYIGLMDRLHSFSRVIVNSTQEMCSTLESSYLEKLKETCKNDKMGIKTTVHQIIAAKQNLSVPDPETHDDFLKYSAHLSFDPDTAHKFLRLTGENRKVTNTTPWQHPYPDVPERFENWRQVLAKESFYLGRHYFEVDISGEGTHIGITYKSIDRKGSESNSCITGNNFSWCLQWNGRTFSAWHSDMETPLNVEKFTRIGVYVDYTKGLLAFYGVEGTMALIHEYKAEFLEPLYAAFWLSKKENVVALVAPGEPLRIKSPSPPTSPSSGALPPAEN</sequence>
<dbReference type="Pfam" id="PF00622">
    <property type="entry name" value="SPRY"/>
    <property type="match status" value="1"/>
</dbReference>
<evidence type="ECO:0000259" key="8">
    <source>
        <dbReference type="PROSITE" id="PS50188"/>
    </source>
</evidence>
<gene>
    <name evidence="9" type="ORF">D4764_01G0018800</name>
</gene>
<dbReference type="AlphaFoldDB" id="A0A5C6PRD7"/>
<proteinExistence type="predicted"/>
<protein>
    <submittedName>
        <fullName evidence="9">Tripartite motif-containing protein 16</fullName>
    </submittedName>
</protein>
<feature type="coiled-coil region" evidence="5">
    <location>
        <begin position="270"/>
        <end position="297"/>
    </location>
</feature>
<keyword evidence="2 4" id="KW-0863">Zinc-finger</keyword>
<evidence type="ECO:0000256" key="3">
    <source>
        <dbReference type="ARBA" id="ARBA00022833"/>
    </source>
</evidence>
<dbReference type="Pfam" id="PF25600">
    <property type="entry name" value="TRIM_CC"/>
    <property type="match status" value="1"/>
</dbReference>
<feature type="compositionally biased region" description="Low complexity" evidence="6">
    <location>
        <begin position="672"/>
        <end position="682"/>
    </location>
</feature>
<dbReference type="PROSITE" id="PS50119">
    <property type="entry name" value="ZF_BBOX"/>
    <property type="match status" value="1"/>
</dbReference>
<feature type="region of interest" description="Disordered" evidence="6">
    <location>
        <begin position="660"/>
        <end position="682"/>
    </location>
</feature>
<dbReference type="Proteomes" id="UP000324091">
    <property type="component" value="Chromosome 1"/>
</dbReference>
<evidence type="ECO:0000313" key="9">
    <source>
        <dbReference type="EMBL" id="TWW82065.1"/>
    </source>
</evidence>
<dbReference type="InterPro" id="IPR003877">
    <property type="entry name" value="SPRY_dom"/>
</dbReference>
<dbReference type="SUPFAM" id="SSF49899">
    <property type="entry name" value="Concanavalin A-like lectins/glucanases"/>
    <property type="match status" value="1"/>
</dbReference>
<accession>A0A5C6PRD7</accession>
<dbReference type="SMART" id="SM00589">
    <property type="entry name" value="PRY"/>
    <property type="match status" value="1"/>
</dbReference>
<evidence type="ECO:0000256" key="1">
    <source>
        <dbReference type="ARBA" id="ARBA00022723"/>
    </source>
</evidence>
<dbReference type="InterPro" id="IPR058030">
    <property type="entry name" value="TRIM8/14/16/25/29/45/65_CC"/>
</dbReference>
<feature type="compositionally biased region" description="Basic and acidic residues" evidence="6">
    <location>
        <begin position="136"/>
        <end position="178"/>
    </location>
</feature>
<dbReference type="CDD" id="cd12890">
    <property type="entry name" value="SPRY_PRY_TRIM16"/>
    <property type="match status" value="1"/>
</dbReference>
<comment type="caution">
    <text evidence="9">The sequence shown here is derived from an EMBL/GenBank/DDBJ whole genome shotgun (WGS) entry which is preliminary data.</text>
</comment>
<reference evidence="9 10" key="1">
    <citation type="submission" date="2019-04" db="EMBL/GenBank/DDBJ databases">
        <title>Chromosome genome assembly for Takifugu flavidus.</title>
        <authorList>
            <person name="Xiao S."/>
        </authorList>
    </citation>
    <scope>NUCLEOTIDE SEQUENCE [LARGE SCALE GENOMIC DNA]</scope>
    <source>
        <strain evidence="9">HTHZ2018</strain>
        <tissue evidence="9">Muscle</tissue>
    </source>
</reference>
<feature type="domain" description="B30.2/SPRY" evidence="8">
    <location>
        <begin position="465"/>
        <end position="661"/>
    </location>
</feature>
<dbReference type="InterPro" id="IPR051051">
    <property type="entry name" value="E3_ubiq-ligase_TRIM/RNF"/>
</dbReference>
<dbReference type="PROSITE" id="PS50188">
    <property type="entry name" value="B302_SPRY"/>
    <property type="match status" value="1"/>
</dbReference>
<feature type="region of interest" description="Disordered" evidence="6">
    <location>
        <begin position="116"/>
        <end position="179"/>
    </location>
</feature>
<dbReference type="InterPro" id="IPR003879">
    <property type="entry name" value="Butyrophylin_SPRY"/>
</dbReference>
<dbReference type="PANTHER" id="PTHR25465:SF10">
    <property type="entry name" value="TRIPARTITE MOTIF-CONTAINING PROTEIN 16-RELATED"/>
    <property type="match status" value="1"/>
</dbReference>
<dbReference type="GO" id="GO:0005737">
    <property type="term" value="C:cytoplasm"/>
    <property type="evidence" value="ECO:0007669"/>
    <property type="project" value="UniProtKB-ARBA"/>
</dbReference>
<keyword evidence="5" id="KW-0175">Coiled coil</keyword>
<dbReference type="SMART" id="SM00336">
    <property type="entry name" value="BBOX"/>
    <property type="match status" value="2"/>
</dbReference>
<keyword evidence="1" id="KW-0479">Metal-binding</keyword>
<dbReference type="Gene3D" id="3.30.160.60">
    <property type="entry name" value="Classic Zinc Finger"/>
    <property type="match status" value="1"/>
</dbReference>
<name>A0A5C6PRD7_9TELE</name>
<dbReference type="InterPro" id="IPR001870">
    <property type="entry name" value="B30.2/SPRY"/>
</dbReference>
<evidence type="ECO:0000256" key="2">
    <source>
        <dbReference type="ARBA" id="ARBA00022771"/>
    </source>
</evidence>
<dbReference type="EMBL" id="RHFK02000001">
    <property type="protein sequence ID" value="TWW82065.1"/>
    <property type="molecule type" value="Genomic_DNA"/>
</dbReference>
<dbReference type="InterPro" id="IPR006574">
    <property type="entry name" value="PRY"/>
</dbReference>
<dbReference type="PRINTS" id="PR01407">
    <property type="entry name" value="BUTYPHLNCDUF"/>
</dbReference>
<dbReference type="Gene3D" id="4.10.830.40">
    <property type="match status" value="1"/>
</dbReference>
<evidence type="ECO:0000313" key="10">
    <source>
        <dbReference type="Proteomes" id="UP000324091"/>
    </source>
</evidence>
<feature type="domain" description="B box-type" evidence="7">
    <location>
        <begin position="233"/>
        <end position="273"/>
    </location>
</feature>
<keyword evidence="3" id="KW-0862">Zinc</keyword>
<dbReference type="Pfam" id="PF13765">
    <property type="entry name" value="PRY"/>
    <property type="match status" value="1"/>
</dbReference>
<evidence type="ECO:0000256" key="6">
    <source>
        <dbReference type="SAM" id="MobiDB-lite"/>
    </source>
</evidence>
<organism evidence="9 10">
    <name type="scientific">Takifugu flavidus</name>
    <name type="common">sansaifugu</name>
    <dbReference type="NCBI Taxonomy" id="433684"/>
    <lineage>
        <taxon>Eukaryota</taxon>
        <taxon>Metazoa</taxon>
        <taxon>Chordata</taxon>
        <taxon>Craniata</taxon>
        <taxon>Vertebrata</taxon>
        <taxon>Euteleostomi</taxon>
        <taxon>Actinopterygii</taxon>
        <taxon>Neopterygii</taxon>
        <taxon>Teleostei</taxon>
        <taxon>Neoteleostei</taxon>
        <taxon>Acanthomorphata</taxon>
        <taxon>Eupercaria</taxon>
        <taxon>Tetraodontiformes</taxon>
        <taxon>Tetradontoidea</taxon>
        <taxon>Tetraodontidae</taxon>
        <taxon>Takifugu</taxon>
    </lineage>
</organism>
<keyword evidence="10" id="KW-1185">Reference proteome</keyword>